<dbReference type="PANTHER" id="PTHR43180">
    <property type="entry name" value="3-OXOACYL-(ACYL-CARRIER-PROTEIN) REDUCTASE (AFU_ORTHOLOGUE AFUA_6G11210)"/>
    <property type="match status" value="1"/>
</dbReference>
<keyword evidence="2" id="KW-0521">NADP</keyword>
<gene>
    <name evidence="5" type="ORF">N7G274_008427</name>
</gene>
<dbReference type="Gene3D" id="3.40.50.720">
    <property type="entry name" value="NAD(P)-binding Rossmann-like Domain"/>
    <property type="match status" value="1"/>
</dbReference>
<name>A0ABR4A0B6_9LECA</name>
<evidence type="ECO:0000256" key="3">
    <source>
        <dbReference type="ARBA" id="ARBA00023002"/>
    </source>
</evidence>
<dbReference type="PROSITE" id="PS00061">
    <property type="entry name" value="ADH_SHORT"/>
    <property type="match status" value="1"/>
</dbReference>
<evidence type="ECO:0000256" key="2">
    <source>
        <dbReference type="ARBA" id="ARBA00022857"/>
    </source>
</evidence>
<dbReference type="PANTHER" id="PTHR43180:SF31">
    <property type="entry name" value="CHAIN DEHYDROGENASE_REDUCTASE, PUTATIVE (AFU_ORTHOLOGUE AFUA_2G16570)-RELATED"/>
    <property type="match status" value="1"/>
</dbReference>
<evidence type="ECO:0000256" key="1">
    <source>
        <dbReference type="ARBA" id="ARBA00006484"/>
    </source>
</evidence>
<keyword evidence="3" id="KW-0560">Oxidoreductase</keyword>
<proteinExistence type="inferred from homology"/>
<reference evidence="5 6" key="1">
    <citation type="submission" date="2024-09" db="EMBL/GenBank/DDBJ databases">
        <title>Rethinking Asexuality: The Enigmatic Case of Functional Sexual Genes in Lepraria (Stereocaulaceae).</title>
        <authorList>
            <person name="Doellman M."/>
            <person name="Sun Y."/>
            <person name="Barcenas-Pena A."/>
            <person name="Lumbsch H.T."/>
            <person name="Grewe F."/>
        </authorList>
    </citation>
    <scope>NUCLEOTIDE SEQUENCE [LARGE SCALE GENOMIC DNA]</scope>
    <source>
        <strain evidence="5 6">Mercado 3170</strain>
    </source>
</reference>
<dbReference type="EMBL" id="JBEFKJ010000029">
    <property type="protein sequence ID" value="KAL2038905.1"/>
    <property type="molecule type" value="Genomic_DNA"/>
</dbReference>
<sequence length="337" mass="36133">MKSVIHTAFSIVFPTSRAPLTRHYSPLICGMGPVIDFKKPLDYSILKDKTVLITGGISGLGARIASAFAEHGALVTTADINAQQGKDFAQEASQKGLDINFVITNVSDWTSQINAFKSAIAFGKRNSIDIIIAAAGVSGSFQQSKGGEPPSLDKDPPEPARSVSAFDVNAKGVYFTSALATHYFALPSGGSKPPSPSYTKLLVVISSLAGYLELNNVDYTASKWAVRGMFRALRSMMEDQSYRINLIAPWVMDTPMSKDLAQICREKGFPVGDAKNVADAVIRCAADDSISGRALGIGAAETFDLRDDIEGLNAGIVMKDYLEGEAKGFMKFFGQRP</sequence>
<feature type="region of interest" description="Disordered" evidence="4">
    <location>
        <begin position="140"/>
        <end position="161"/>
    </location>
</feature>
<dbReference type="SUPFAM" id="SSF51735">
    <property type="entry name" value="NAD(P)-binding Rossmann-fold domains"/>
    <property type="match status" value="1"/>
</dbReference>
<keyword evidence="6" id="KW-1185">Reference proteome</keyword>
<comment type="caution">
    <text evidence="5">The sequence shown here is derived from an EMBL/GenBank/DDBJ whole genome shotgun (WGS) entry which is preliminary data.</text>
</comment>
<evidence type="ECO:0000313" key="5">
    <source>
        <dbReference type="EMBL" id="KAL2038905.1"/>
    </source>
</evidence>
<accession>A0ABR4A0B6</accession>
<dbReference type="Pfam" id="PF00106">
    <property type="entry name" value="adh_short"/>
    <property type="match status" value="1"/>
</dbReference>
<comment type="similarity">
    <text evidence="1">Belongs to the short-chain dehydrogenases/reductases (SDR) family.</text>
</comment>
<dbReference type="InterPro" id="IPR020904">
    <property type="entry name" value="Sc_DH/Rdtase_CS"/>
</dbReference>
<dbReference type="InterPro" id="IPR002347">
    <property type="entry name" value="SDR_fam"/>
</dbReference>
<protein>
    <recommendedName>
        <fullName evidence="7">NAD(P)-binding protein</fullName>
    </recommendedName>
</protein>
<dbReference type="Proteomes" id="UP001590950">
    <property type="component" value="Unassembled WGS sequence"/>
</dbReference>
<evidence type="ECO:0000313" key="6">
    <source>
        <dbReference type="Proteomes" id="UP001590950"/>
    </source>
</evidence>
<evidence type="ECO:0008006" key="7">
    <source>
        <dbReference type="Google" id="ProtNLM"/>
    </source>
</evidence>
<dbReference type="PRINTS" id="PR00081">
    <property type="entry name" value="GDHRDH"/>
</dbReference>
<evidence type="ECO:0000256" key="4">
    <source>
        <dbReference type="SAM" id="MobiDB-lite"/>
    </source>
</evidence>
<dbReference type="InterPro" id="IPR036291">
    <property type="entry name" value="NAD(P)-bd_dom_sf"/>
</dbReference>
<organism evidence="5 6">
    <name type="scientific">Stereocaulon virgatum</name>
    <dbReference type="NCBI Taxonomy" id="373712"/>
    <lineage>
        <taxon>Eukaryota</taxon>
        <taxon>Fungi</taxon>
        <taxon>Dikarya</taxon>
        <taxon>Ascomycota</taxon>
        <taxon>Pezizomycotina</taxon>
        <taxon>Lecanoromycetes</taxon>
        <taxon>OSLEUM clade</taxon>
        <taxon>Lecanoromycetidae</taxon>
        <taxon>Lecanorales</taxon>
        <taxon>Lecanorineae</taxon>
        <taxon>Stereocaulaceae</taxon>
        <taxon>Stereocaulon</taxon>
    </lineage>
</organism>